<dbReference type="EMBL" id="JASJOU010000006">
    <property type="protein sequence ID" value="MDJ1502736.1"/>
    <property type="molecule type" value="Genomic_DNA"/>
</dbReference>
<reference evidence="1" key="1">
    <citation type="submission" date="2023-05" db="EMBL/GenBank/DDBJ databases">
        <authorList>
            <person name="Zhang X."/>
        </authorList>
    </citation>
    <scope>NUCLEOTIDE SEQUENCE</scope>
    <source>
        <strain evidence="1">BD1B2-1</strain>
    </source>
</reference>
<keyword evidence="2" id="KW-1185">Reference proteome</keyword>
<protein>
    <submittedName>
        <fullName evidence="1">Uncharacterized protein</fullName>
    </submittedName>
</protein>
<dbReference type="RefSeq" id="WP_314512997.1">
    <property type="nucleotide sequence ID" value="NZ_JASJOU010000006.1"/>
</dbReference>
<accession>A0AAE3R2P4</accession>
<organism evidence="1 2">
    <name type="scientific">Xanthocytophaga agilis</name>
    <dbReference type="NCBI Taxonomy" id="3048010"/>
    <lineage>
        <taxon>Bacteria</taxon>
        <taxon>Pseudomonadati</taxon>
        <taxon>Bacteroidota</taxon>
        <taxon>Cytophagia</taxon>
        <taxon>Cytophagales</taxon>
        <taxon>Rhodocytophagaceae</taxon>
        <taxon>Xanthocytophaga</taxon>
    </lineage>
</organism>
<comment type="caution">
    <text evidence="1">The sequence shown here is derived from an EMBL/GenBank/DDBJ whole genome shotgun (WGS) entry which is preliminary data.</text>
</comment>
<name>A0AAE3R2P4_9BACT</name>
<sequence length="48" mass="5595">MPKILTIPLRPHVKDFLIKTLGPEPVRIHQASDIGRLMRLVVHQEPFR</sequence>
<gene>
    <name evidence="1" type="ORF">QNI22_18860</name>
</gene>
<proteinExistence type="predicted"/>
<dbReference type="AlphaFoldDB" id="A0AAE3R2P4"/>
<evidence type="ECO:0000313" key="2">
    <source>
        <dbReference type="Proteomes" id="UP001232063"/>
    </source>
</evidence>
<evidence type="ECO:0000313" key="1">
    <source>
        <dbReference type="EMBL" id="MDJ1502736.1"/>
    </source>
</evidence>
<dbReference type="Proteomes" id="UP001232063">
    <property type="component" value="Unassembled WGS sequence"/>
</dbReference>